<dbReference type="AlphaFoldDB" id="A0A2S7KZ19"/>
<dbReference type="Proteomes" id="UP000239522">
    <property type="component" value="Unassembled WGS sequence"/>
</dbReference>
<dbReference type="PANTHER" id="PTHR35807:SF1">
    <property type="entry name" value="TRANSCRIPTIONAL REGULATOR REDD"/>
    <property type="match status" value="1"/>
</dbReference>
<keyword evidence="1" id="KW-0472">Membrane</keyword>
<evidence type="ECO:0000256" key="2">
    <source>
        <dbReference type="SAM" id="SignalP"/>
    </source>
</evidence>
<dbReference type="GO" id="GO:0003677">
    <property type="term" value="F:DNA binding"/>
    <property type="evidence" value="ECO:0007669"/>
    <property type="project" value="TreeGrafter"/>
</dbReference>
<sequence length="841" mass="96853">MRRMRKPLLLLIFTLAQIAFGQDSLDEGLFFYASEVNQDQRTSLNLNPTESFHFREKFSLEFEVNFRTPVVRPYGNIFKIICNDHVNIDMVANLSSEEDNFWLSIKDKILFKYKWSDLHKGDYNKWMKFNLEIDIENSQLAMTINGDKIIKSSENIEDLKDFKIIFGKSLYKNFSTTDVCPMSVKNIKIINKNGNPIRDWALGRHTTNNKVYDKLNDDEAIAKNPKWLIDQHVFWKKNKTFTFQNLLGSTKDKYNNRVFFIDAKGVHVYSYETDTLESYNYQGNPLKCQSNSFMYNHYTNELITYSIDESTYNVFNFDKFKWLNPDKACIETAYTGHNKIISPKDSTLITYGGYGYYKYKSSLKRFKPESKDVINTELNNEIPSRYLSSMGVLNPDTFLIFGGYGSSTGKQGLNSQFYYDLYTVGFEDSKVKKLWETDNVPTRPFVPVKSMVINNNSDTFYTLIYNNTIYNTSLKLARFGIASPEITIFNDSIPYEFIDIKSDADFFLNSGKTKLYTLTSKDNKANLYSLAYPPLSSLDLYQNEIAPPSNLLKYFVFGFIAFILSVILVIIVKKIKKSNKPVTKTVPINEEALEFTHSKVAKINQSSVYLIGGFQVFDNLGNDITAQFTPTLKELFIAVLLSGIKNKKGISSIKLTELLWPNKSENNARNNKNVNISKLRILLEKIGDIDINNENAYWKINVGDSVFCDYSFVRHLLDNSITTKLENEQVYKLLSIVSNGEVSPDIQSEWIDDYRTDLSDLIIDNLIRISKTQKDLQLLVLIGNTILKCGFLNEDAIAIKCKALYDLGKKGSAKRAYDEFSKEYFDVLDSNYDKSFNELIN</sequence>
<feature type="chain" id="PRO_5015572642" description="Galactose oxidase" evidence="2">
    <location>
        <begin position="22"/>
        <end position="841"/>
    </location>
</feature>
<protein>
    <recommendedName>
        <fullName evidence="5">Galactose oxidase</fullName>
    </recommendedName>
</protein>
<proteinExistence type="predicted"/>
<name>A0A2S7KZ19_9FLAO</name>
<keyword evidence="2" id="KW-0732">Signal</keyword>
<dbReference type="EMBL" id="MQUA01000013">
    <property type="protein sequence ID" value="PQB07728.1"/>
    <property type="molecule type" value="Genomic_DNA"/>
</dbReference>
<keyword evidence="1" id="KW-0812">Transmembrane</keyword>
<evidence type="ECO:0000313" key="3">
    <source>
        <dbReference type="EMBL" id="PQB07728.1"/>
    </source>
</evidence>
<dbReference type="SUPFAM" id="SSF117281">
    <property type="entry name" value="Kelch motif"/>
    <property type="match status" value="1"/>
</dbReference>
<evidence type="ECO:0008006" key="5">
    <source>
        <dbReference type="Google" id="ProtNLM"/>
    </source>
</evidence>
<evidence type="ECO:0000256" key="1">
    <source>
        <dbReference type="SAM" id="Phobius"/>
    </source>
</evidence>
<dbReference type="GO" id="GO:0006355">
    <property type="term" value="P:regulation of DNA-templated transcription"/>
    <property type="evidence" value="ECO:0007669"/>
    <property type="project" value="TreeGrafter"/>
</dbReference>
<keyword evidence="1" id="KW-1133">Transmembrane helix</keyword>
<comment type="caution">
    <text evidence="3">The sequence shown here is derived from an EMBL/GenBank/DDBJ whole genome shotgun (WGS) entry which is preliminary data.</text>
</comment>
<dbReference type="InterPro" id="IPR051677">
    <property type="entry name" value="AfsR-DnrI-RedD_regulator"/>
</dbReference>
<reference evidence="3 4" key="1">
    <citation type="submission" date="2016-11" db="EMBL/GenBank/DDBJ databases">
        <title>Trade-off between light-utilization and light-protection in marine flavobacteria.</title>
        <authorList>
            <person name="Kumagai Y."/>
        </authorList>
    </citation>
    <scope>NUCLEOTIDE SEQUENCE [LARGE SCALE GENOMIC DNA]</scope>
    <source>
        <strain evidence="3 4">ATCC 700397</strain>
    </source>
</reference>
<accession>A0A2S7KZ19</accession>
<dbReference type="PANTHER" id="PTHR35807">
    <property type="entry name" value="TRANSCRIPTIONAL REGULATOR REDD-RELATED"/>
    <property type="match status" value="1"/>
</dbReference>
<organism evidence="3 4">
    <name type="scientific">Polaribacter filamentus</name>
    <dbReference type="NCBI Taxonomy" id="53483"/>
    <lineage>
        <taxon>Bacteria</taxon>
        <taxon>Pseudomonadati</taxon>
        <taxon>Bacteroidota</taxon>
        <taxon>Flavobacteriia</taxon>
        <taxon>Flavobacteriales</taxon>
        <taxon>Flavobacteriaceae</taxon>
    </lineage>
</organism>
<dbReference type="Gene3D" id="2.120.10.80">
    <property type="entry name" value="Kelch-type beta propeller"/>
    <property type="match status" value="1"/>
</dbReference>
<dbReference type="InterPro" id="IPR015915">
    <property type="entry name" value="Kelch-typ_b-propeller"/>
</dbReference>
<keyword evidence="4" id="KW-1185">Reference proteome</keyword>
<feature type="transmembrane region" description="Helical" evidence="1">
    <location>
        <begin position="551"/>
        <end position="572"/>
    </location>
</feature>
<evidence type="ECO:0000313" key="4">
    <source>
        <dbReference type="Proteomes" id="UP000239522"/>
    </source>
</evidence>
<feature type="signal peptide" evidence="2">
    <location>
        <begin position="1"/>
        <end position="21"/>
    </location>
</feature>
<gene>
    <name evidence="3" type="ORF">BST83_11600</name>
</gene>